<dbReference type="GO" id="GO:0005506">
    <property type="term" value="F:iron ion binding"/>
    <property type="evidence" value="ECO:0007669"/>
    <property type="project" value="InterPro"/>
</dbReference>
<dbReference type="SUPFAM" id="SSF48264">
    <property type="entry name" value="Cytochrome P450"/>
    <property type="match status" value="1"/>
</dbReference>
<dbReference type="PRINTS" id="PR00385">
    <property type="entry name" value="P450"/>
</dbReference>
<dbReference type="GeneID" id="54561940"/>
<keyword evidence="4 6" id="KW-0479">Metal-binding</keyword>
<evidence type="ECO:0000256" key="5">
    <source>
        <dbReference type="ARBA" id="ARBA00023004"/>
    </source>
</evidence>
<keyword evidence="3 6" id="KW-0349">Heme</keyword>
<dbReference type="GO" id="GO:0004497">
    <property type="term" value="F:monooxygenase activity"/>
    <property type="evidence" value="ECO:0007669"/>
    <property type="project" value="UniProtKB-KW"/>
</dbReference>
<keyword evidence="5 6" id="KW-0408">Iron</keyword>
<dbReference type="AlphaFoldDB" id="A0A6A6C6Q1"/>
<comment type="similarity">
    <text evidence="2 7">Belongs to the cytochrome P450 family.</text>
</comment>
<dbReference type="PRINTS" id="PR00463">
    <property type="entry name" value="EP450I"/>
</dbReference>
<comment type="cofactor">
    <cofactor evidence="1 6">
        <name>heme</name>
        <dbReference type="ChEBI" id="CHEBI:30413"/>
    </cofactor>
</comment>
<dbReference type="InterPro" id="IPR050121">
    <property type="entry name" value="Cytochrome_P450_monoxygenase"/>
</dbReference>
<evidence type="ECO:0000256" key="3">
    <source>
        <dbReference type="ARBA" id="ARBA00022617"/>
    </source>
</evidence>
<feature type="binding site" description="axial binding residue" evidence="6">
    <location>
        <position position="427"/>
    </location>
    <ligand>
        <name>heme</name>
        <dbReference type="ChEBI" id="CHEBI:30413"/>
    </ligand>
    <ligandPart>
        <name>Fe</name>
        <dbReference type="ChEBI" id="CHEBI:18248"/>
    </ligandPart>
</feature>
<proteinExistence type="inferred from homology"/>
<accession>A0A6A6C6Q1</accession>
<gene>
    <name evidence="8" type="ORF">M409DRAFT_27664</name>
</gene>
<dbReference type="Pfam" id="PF00067">
    <property type="entry name" value="p450"/>
    <property type="match status" value="1"/>
</dbReference>
<keyword evidence="9" id="KW-1185">Reference proteome</keyword>
<evidence type="ECO:0000256" key="6">
    <source>
        <dbReference type="PIRSR" id="PIRSR602401-1"/>
    </source>
</evidence>
<dbReference type="Proteomes" id="UP000799537">
    <property type="component" value="Unassembled WGS sequence"/>
</dbReference>
<dbReference type="Gene3D" id="1.10.630.10">
    <property type="entry name" value="Cytochrome P450"/>
    <property type="match status" value="1"/>
</dbReference>
<evidence type="ECO:0000313" key="9">
    <source>
        <dbReference type="Proteomes" id="UP000799537"/>
    </source>
</evidence>
<keyword evidence="7" id="KW-0503">Monooxygenase</keyword>
<dbReference type="RefSeq" id="XP_033662827.1">
    <property type="nucleotide sequence ID" value="XM_033808668.1"/>
</dbReference>
<dbReference type="InterPro" id="IPR001128">
    <property type="entry name" value="Cyt_P450"/>
</dbReference>
<evidence type="ECO:0000256" key="1">
    <source>
        <dbReference type="ARBA" id="ARBA00001971"/>
    </source>
</evidence>
<reference evidence="8" key="1">
    <citation type="journal article" date="2020" name="Stud. Mycol.">
        <title>101 Dothideomycetes genomes: a test case for predicting lifestyles and emergence of pathogens.</title>
        <authorList>
            <person name="Haridas S."/>
            <person name="Albert R."/>
            <person name="Binder M."/>
            <person name="Bloem J."/>
            <person name="Labutti K."/>
            <person name="Salamov A."/>
            <person name="Andreopoulos B."/>
            <person name="Baker S."/>
            <person name="Barry K."/>
            <person name="Bills G."/>
            <person name="Bluhm B."/>
            <person name="Cannon C."/>
            <person name="Castanera R."/>
            <person name="Culley D."/>
            <person name="Daum C."/>
            <person name="Ezra D."/>
            <person name="Gonzalez J."/>
            <person name="Henrissat B."/>
            <person name="Kuo A."/>
            <person name="Liang C."/>
            <person name="Lipzen A."/>
            <person name="Lutzoni F."/>
            <person name="Magnuson J."/>
            <person name="Mondo S."/>
            <person name="Nolan M."/>
            <person name="Ohm R."/>
            <person name="Pangilinan J."/>
            <person name="Park H.-J."/>
            <person name="Ramirez L."/>
            <person name="Alfaro M."/>
            <person name="Sun H."/>
            <person name="Tritt A."/>
            <person name="Yoshinaga Y."/>
            <person name="Zwiers L.-H."/>
            <person name="Turgeon B."/>
            <person name="Goodwin S."/>
            <person name="Spatafora J."/>
            <person name="Crous P."/>
            <person name="Grigoriev I."/>
        </authorList>
    </citation>
    <scope>NUCLEOTIDE SEQUENCE</scope>
    <source>
        <strain evidence="8">ATCC 36951</strain>
    </source>
</reference>
<keyword evidence="7" id="KW-0560">Oxidoreductase</keyword>
<dbReference type="OrthoDB" id="1470350at2759"/>
<organism evidence="8 9">
    <name type="scientific">Zasmidium cellare ATCC 36951</name>
    <dbReference type="NCBI Taxonomy" id="1080233"/>
    <lineage>
        <taxon>Eukaryota</taxon>
        <taxon>Fungi</taxon>
        <taxon>Dikarya</taxon>
        <taxon>Ascomycota</taxon>
        <taxon>Pezizomycotina</taxon>
        <taxon>Dothideomycetes</taxon>
        <taxon>Dothideomycetidae</taxon>
        <taxon>Mycosphaerellales</taxon>
        <taxon>Mycosphaerellaceae</taxon>
        <taxon>Zasmidium</taxon>
    </lineage>
</organism>
<evidence type="ECO:0000256" key="4">
    <source>
        <dbReference type="ARBA" id="ARBA00022723"/>
    </source>
</evidence>
<dbReference type="GO" id="GO:0016705">
    <property type="term" value="F:oxidoreductase activity, acting on paired donors, with incorporation or reduction of molecular oxygen"/>
    <property type="evidence" value="ECO:0007669"/>
    <property type="project" value="InterPro"/>
</dbReference>
<evidence type="ECO:0000256" key="7">
    <source>
        <dbReference type="RuleBase" id="RU000461"/>
    </source>
</evidence>
<evidence type="ECO:0000256" key="2">
    <source>
        <dbReference type="ARBA" id="ARBA00010617"/>
    </source>
</evidence>
<dbReference type="InterPro" id="IPR036396">
    <property type="entry name" value="Cyt_P450_sf"/>
</dbReference>
<dbReference type="PANTHER" id="PTHR24305">
    <property type="entry name" value="CYTOCHROME P450"/>
    <property type="match status" value="1"/>
</dbReference>
<name>A0A6A6C6Q1_ZASCE</name>
<dbReference type="InterPro" id="IPR017972">
    <property type="entry name" value="Cyt_P450_CS"/>
</dbReference>
<sequence length="480" mass="54258">MPVVVKCIYRLFFHKLAKFPEPILAKCSSFYFLYYIWTGYFPQQCERLFKKYNTDVLRVAPNQLVFNDPRSLKDIPGRSDVYRGDFALRVIGFSAVNVSNIRDPGEHRRKRRVMAPGFSNTALTAQEPHIVAPIVDKLISKIRETEGGTVNLADYFDCATTDIIGALSFGANFGMLDQLQNHPFLHVLPNVLRLSVIAQCIPEVFRTLSWANNQPGLQWTVPKPMRKVPDFAGYHLAERKKRDAQELDKSGRKDIISIIEAGNEKYKGQEGYIQLGKTEMLGEATTLVTGGGDKVATALTMTMYLIGQHPPVYQRLVSEIRATFDSSESVSSTTAATKLPYLDAVLNETMRISPVLPGPMWRRTDHSIPVAGYVVPAGTELGAMRYNIFRHPKAFHDPDTFKPERWLSDMGDDLEASQPFGVGPRTCIGRNIAWMELRHIMCKLIWNFDWAPVTINYQNPEYLVQYRGPMHMAASSRKSS</sequence>
<dbReference type="GO" id="GO:0020037">
    <property type="term" value="F:heme binding"/>
    <property type="evidence" value="ECO:0007669"/>
    <property type="project" value="InterPro"/>
</dbReference>
<dbReference type="PROSITE" id="PS00086">
    <property type="entry name" value="CYTOCHROME_P450"/>
    <property type="match status" value="1"/>
</dbReference>
<dbReference type="EMBL" id="ML993616">
    <property type="protein sequence ID" value="KAF2161938.1"/>
    <property type="molecule type" value="Genomic_DNA"/>
</dbReference>
<dbReference type="PANTHER" id="PTHR24305:SF210">
    <property type="entry name" value="CYTOCHROME P450 MONOOXYGENASE ASQL-RELATED"/>
    <property type="match status" value="1"/>
</dbReference>
<protein>
    <recommendedName>
        <fullName evidence="10">Cytochrome P450</fullName>
    </recommendedName>
</protein>
<evidence type="ECO:0008006" key="10">
    <source>
        <dbReference type="Google" id="ProtNLM"/>
    </source>
</evidence>
<evidence type="ECO:0000313" key="8">
    <source>
        <dbReference type="EMBL" id="KAF2161938.1"/>
    </source>
</evidence>
<dbReference type="InterPro" id="IPR002401">
    <property type="entry name" value="Cyt_P450_E_grp-I"/>
</dbReference>